<dbReference type="Gene3D" id="1.10.10.1320">
    <property type="entry name" value="Anti-sigma factor, zinc-finger domain"/>
    <property type="match status" value="1"/>
</dbReference>
<dbReference type="EMBL" id="PQNK01000004">
    <property type="protein sequence ID" value="RRO87206.1"/>
    <property type="molecule type" value="Genomic_DNA"/>
</dbReference>
<dbReference type="InterPro" id="IPR027383">
    <property type="entry name" value="Znf_put"/>
</dbReference>
<feature type="region of interest" description="Disordered" evidence="3">
    <location>
        <begin position="83"/>
        <end position="102"/>
    </location>
</feature>
<gene>
    <name evidence="6" type="ORF">CXF42_02595</name>
    <name evidence="5" type="ORF">CXF48_03240</name>
</gene>
<organism evidence="6 8">
    <name type="scientific">Corynebacterium bovis</name>
    <dbReference type="NCBI Taxonomy" id="36808"/>
    <lineage>
        <taxon>Bacteria</taxon>
        <taxon>Bacillati</taxon>
        <taxon>Actinomycetota</taxon>
        <taxon>Actinomycetes</taxon>
        <taxon>Mycobacteriales</taxon>
        <taxon>Corynebacteriaceae</taxon>
        <taxon>Corynebacterium</taxon>
    </lineage>
</organism>
<evidence type="ECO:0000313" key="6">
    <source>
        <dbReference type="EMBL" id="RRQ05243.1"/>
    </source>
</evidence>
<dbReference type="OrthoDB" id="4425192at2"/>
<name>A0A3R8QIT9_9CORY</name>
<evidence type="ECO:0000256" key="2">
    <source>
        <dbReference type="ARBA" id="ARBA00023163"/>
    </source>
</evidence>
<keyword evidence="2" id="KW-0804">Transcription</keyword>
<feature type="domain" description="Putative zinc-finger" evidence="4">
    <location>
        <begin position="17"/>
        <end position="45"/>
    </location>
</feature>
<evidence type="ECO:0000259" key="4">
    <source>
        <dbReference type="Pfam" id="PF13490"/>
    </source>
</evidence>
<keyword evidence="8" id="KW-1185">Reference proteome</keyword>
<dbReference type="Proteomes" id="UP000276526">
    <property type="component" value="Unassembled WGS sequence"/>
</dbReference>
<dbReference type="Proteomes" id="UP000278422">
    <property type="component" value="Unassembled WGS sequence"/>
</dbReference>
<reference evidence="7 8" key="1">
    <citation type="submission" date="2018-01" db="EMBL/GenBank/DDBJ databases">
        <title>Twenty Corynebacterium bovis Genomes.</title>
        <authorList>
            <person name="Gulvik C.A."/>
        </authorList>
    </citation>
    <scope>NUCLEOTIDE SEQUENCE [LARGE SCALE GENOMIC DNA]</scope>
    <source>
        <strain evidence="6 8">16-2004</strain>
        <strain evidence="5 7">F6900</strain>
    </source>
</reference>
<dbReference type="InterPro" id="IPR041916">
    <property type="entry name" value="Anti_sigma_zinc_sf"/>
</dbReference>
<dbReference type="Pfam" id="PF13490">
    <property type="entry name" value="zf-HC2"/>
    <property type="match status" value="1"/>
</dbReference>
<evidence type="ECO:0000313" key="7">
    <source>
        <dbReference type="Proteomes" id="UP000276526"/>
    </source>
</evidence>
<dbReference type="GeneID" id="60807745"/>
<sequence>MTGPDGFSSVEHLSAAAVTALVDNELSARAEHRAKVHLVHCDECRDEVRRQRQAAEALRHADPDVDVPGPLLERLSRIPVDCCSGEDDATGPRPGVRTDPVRVDGCRRPATIAARVDMMIRRLQRRTPPRGTAG</sequence>
<dbReference type="AlphaFoldDB" id="A0A3R8QIT9"/>
<protein>
    <submittedName>
        <fullName evidence="6">Anti-sigma factor</fullName>
    </submittedName>
</protein>
<dbReference type="RefSeq" id="WP_125173509.1">
    <property type="nucleotide sequence ID" value="NZ_JALGIX010000007.1"/>
</dbReference>
<dbReference type="EMBL" id="PQNQ01000004">
    <property type="protein sequence ID" value="RRQ05243.1"/>
    <property type="molecule type" value="Genomic_DNA"/>
</dbReference>
<evidence type="ECO:0000313" key="5">
    <source>
        <dbReference type="EMBL" id="RRO87206.1"/>
    </source>
</evidence>
<proteinExistence type="predicted"/>
<accession>A0A3R8QIT9</accession>
<evidence type="ECO:0000256" key="1">
    <source>
        <dbReference type="ARBA" id="ARBA00023015"/>
    </source>
</evidence>
<evidence type="ECO:0000256" key="3">
    <source>
        <dbReference type="SAM" id="MobiDB-lite"/>
    </source>
</evidence>
<keyword evidence="1" id="KW-0805">Transcription regulation</keyword>
<comment type="caution">
    <text evidence="6">The sequence shown here is derived from an EMBL/GenBank/DDBJ whole genome shotgun (WGS) entry which is preliminary data.</text>
</comment>
<evidence type="ECO:0000313" key="8">
    <source>
        <dbReference type="Proteomes" id="UP000278422"/>
    </source>
</evidence>